<comment type="caution">
    <text evidence="2">The sequence shown here is derived from an EMBL/GenBank/DDBJ whole genome shotgun (WGS) entry which is preliminary data.</text>
</comment>
<proteinExistence type="predicted"/>
<protein>
    <submittedName>
        <fullName evidence="2">Uncharacterized protein</fullName>
    </submittedName>
</protein>
<dbReference type="Proteomes" id="UP000094444">
    <property type="component" value="Unassembled WGS sequence"/>
</dbReference>
<gene>
    <name evidence="2" type="ORF">DHEL01_v204365</name>
</gene>
<reference evidence="2" key="1">
    <citation type="submission" date="2017-09" db="EMBL/GenBank/DDBJ databases">
        <title>Polyketide synthases of a Diaporthe helianthi virulent isolate.</title>
        <authorList>
            <person name="Baroncelli R."/>
        </authorList>
    </citation>
    <scope>NUCLEOTIDE SEQUENCE [LARGE SCALE GENOMIC DNA]</scope>
    <source>
        <strain evidence="2">7/96</strain>
    </source>
</reference>
<feature type="region of interest" description="Disordered" evidence="1">
    <location>
        <begin position="1"/>
        <end position="34"/>
    </location>
</feature>
<keyword evidence="3" id="KW-1185">Reference proteome</keyword>
<dbReference type="InParanoid" id="A0A2P5I436"/>
<evidence type="ECO:0000313" key="3">
    <source>
        <dbReference type="Proteomes" id="UP000094444"/>
    </source>
</evidence>
<sequence length="116" mass="12918">MLPIAIDPRGAGKQGRQQTVDVDGNTPRNVILATGSYPTRSPAWRLTMKLDRLRVRRVWKSFSFGADATHVQGLHGCSRWRTRRRSAKRTASRLPSKGIPEGRGPPGVARPHANHF</sequence>
<dbReference type="AlphaFoldDB" id="A0A2P5I436"/>
<feature type="compositionally biased region" description="Basic residues" evidence="1">
    <location>
        <begin position="79"/>
        <end position="91"/>
    </location>
</feature>
<evidence type="ECO:0000313" key="2">
    <source>
        <dbReference type="EMBL" id="POS77250.1"/>
    </source>
</evidence>
<feature type="region of interest" description="Disordered" evidence="1">
    <location>
        <begin position="79"/>
        <end position="116"/>
    </location>
</feature>
<organism evidence="2 3">
    <name type="scientific">Diaporthe helianthi</name>
    <dbReference type="NCBI Taxonomy" id="158607"/>
    <lineage>
        <taxon>Eukaryota</taxon>
        <taxon>Fungi</taxon>
        <taxon>Dikarya</taxon>
        <taxon>Ascomycota</taxon>
        <taxon>Pezizomycotina</taxon>
        <taxon>Sordariomycetes</taxon>
        <taxon>Sordariomycetidae</taxon>
        <taxon>Diaporthales</taxon>
        <taxon>Diaporthaceae</taxon>
        <taxon>Diaporthe</taxon>
    </lineage>
</organism>
<evidence type="ECO:0000256" key="1">
    <source>
        <dbReference type="SAM" id="MobiDB-lite"/>
    </source>
</evidence>
<dbReference type="EMBL" id="MAVT02000287">
    <property type="protein sequence ID" value="POS77250.1"/>
    <property type="molecule type" value="Genomic_DNA"/>
</dbReference>
<name>A0A2P5I436_DIAHE</name>
<accession>A0A2P5I436</accession>